<comment type="caution">
    <text evidence="1">The sequence shown here is derived from an EMBL/GenBank/DDBJ whole genome shotgun (WGS) entry which is preliminary data.</text>
</comment>
<dbReference type="EMBL" id="PYAW01000005">
    <property type="protein sequence ID" value="PSL44976.1"/>
    <property type="molecule type" value="Genomic_DNA"/>
</dbReference>
<evidence type="ECO:0000313" key="1">
    <source>
        <dbReference type="EMBL" id="PSL44976.1"/>
    </source>
</evidence>
<keyword evidence="2" id="KW-1185">Reference proteome</keyword>
<organism evidence="1 2">
    <name type="scientific">Chitinophaga niastensis</name>
    <dbReference type="NCBI Taxonomy" id="536980"/>
    <lineage>
        <taxon>Bacteria</taxon>
        <taxon>Pseudomonadati</taxon>
        <taxon>Bacteroidota</taxon>
        <taxon>Chitinophagia</taxon>
        <taxon>Chitinophagales</taxon>
        <taxon>Chitinophagaceae</taxon>
        <taxon>Chitinophaga</taxon>
    </lineage>
</organism>
<gene>
    <name evidence="1" type="ORF">CLV51_105351</name>
</gene>
<sequence length="363" mass="41234">MSHTIKFYPIGNADCTFLKLSSGKQLIFDYADKTTPDDYRCNLPESLNKDINGESIDVVAFTHADLDHVQGFENYFYLEHASKYQEGSRKKIEDLWVPAHVILEEGCDDSTRILRAEARYRLRNKKGIKVFSKPNKLKDWLKREGIELSDVRHLIVDAGELVPGWNNTNQEVEFFAHAPFAYCADGEDINRNDACLILHARFKNLPSTEMLLLGDADWQLLHAVVRTSEKFGNSDRLAWDICHISHHCSYLSLAPEKGDTITTPVGPVKELFENHGKEKGILISPSNSIPTDYDAIQPPHRQAYNYYKKVSELKNGEIRVTMEWPSRSQPMPIEITINNYGATILKTIIPGGFVTERQIPKAG</sequence>
<dbReference type="RefSeq" id="WP_106530393.1">
    <property type="nucleotide sequence ID" value="NZ_PYAW01000005.1"/>
</dbReference>
<dbReference type="Gene3D" id="3.60.15.10">
    <property type="entry name" value="Ribonuclease Z/Hydroxyacylglutathione hydrolase-like"/>
    <property type="match status" value="1"/>
</dbReference>
<dbReference type="PANTHER" id="PTHR30619:SF1">
    <property type="entry name" value="RECOMBINATION PROTEIN 2"/>
    <property type="match status" value="1"/>
</dbReference>
<dbReference type="AlphaFoldDB" id="A0A2P8HFH6"/>
<dbReference type="SUPFAM" id="SSF56281">
    <property type="entry name" value="Metallo-hydrolase/oxidoreductase"/>
    <property type="match status" value="1"/>
</dbReference>
<accession>A0A2P8HFH6</accession>
<dbReference type="PANTHER" id="PTHR30619">
    <property type="entry name" value="DNA INTERNALIZATION/COMPETENCE PROTEIN COMEC/REC2"/>
    <property type="match status" value="1"/>
</dbReference>
<dbReference type="Proteomes" id="UP000240971">
    <property type="component" value="Unassembled WGS sequence"/>
</dbReference>
<proteinExistence type="predicted"/>
<dbReference type="InterPro" id="IPR036866">
    <property type="entry name" value="RibonucZ/Hydroxyglut_hydro"/>
</dbReference>
<dbReference type="OrthoDB" id="418728at2"/>
<reference evidence="1 2" key="1">
    <citation type="submission" date="2018-03" db="EMBL/GenBank/DDBJ databases">
        <title>Genomic Encyclopedia of Archaeal and Bacterial Type Strains, Phase II (KMG-II): from individual species to whole genera.</title>
        <authorList>
            <person name="Goeker M."/>
        </authorList>
    </citation>
    <scope>NUCLEOTIDE SEQUENCE [LARGE SCALE GENOMIC DNA]</scope>
    <source>
        <strain evidence="1 2">DSM 24859</strain>
    </source>
</reference>
<protein>
    <recommendedName>
        <fullName evidence="3">Beta-lactamase superfamily II metal-dependent hydrolase</fullName>
    </recommendedName>
</protein>
<evidence type="ECO:0000313" key="2">
    <source>
        <dbReference type="Proteomes" id="UP000240971"/>
    </source>
</evidence>
<name>A0A2P8HFH6_CHINA</name>
<evidence type="ECO:0008006" key="3">
    <source>
        <dbReference type="Google" id="ProtNLM"/>
    </source>
</evidence>
<dbReference type="InterPro" id="IPR052159">
    <property type="entry name" value="Competence_DNA_uptake"/>
</dbReference>